<evidence type="ECO:0000313" key="3">
    <source>
        <dbReference type="EMBL" id="MDO7877593.1"/>
    </source>
</evidence>
<sequence>MLISTSLKTLAQQALLLVLLSTSVAVAQRKKREQVAANPDGSLPAATTAAAPAPARPVRLQPLFGGLTPAAATQLFGAKQLEAVAASFASRDEASTFFAQKGYEYLSENQADTAAYRFNLAWLLNPNNPDVYRGLGIVASNGPTPDAAIALLNKGLALAPTNAYLLADLGTSHLNRYAQTKKKKDLSTGVELLQKAVALAPQHGVAWHQLAQGYYHQEKYAEAWDALHKGRALDMSSINFNLITELIAKMPDPQGMFK</sequence>
<name>A0ABT9BH42_9BACT</name>
<dbReference type="Proteomes" id="UP001176429">
    <property type="component" value="Unassembled WGS sequence"/>
</dbReference>
<feature type="signal peptide" evidence="2">
    <location>
        <begin position="1"/>
        <end position="27"/>
    </location>
</feature>
<feature type="region of interest" description="Disordered" evidence="1">
    <location>
        <begin position="33"/>
        <end position="53"/>
    </location>
</feature>
<organism evidence="3 4">
    <name type="scientific">Hymenobacter aranciens</name>
    <dbReference type="NCBI Taxonomy" id="3063996"/>
    <lineage>
        <taxon>Bacteria</taxon>
        <taxon>Pseudomonadati</taxon>
        <taxon>Bacteroidota</taxon>
        <taxon>Cytophagia</taxon>
        <taxon>Cytophagales</taxon>
        <taxon>Hymenobacteraceae</taxon>
        <taxon>Hymenobacter</taxon>
    </lineage>
</organism>
<keyword evidence="2" id="KW-0732">Signal</keyword>
<feature type="compositionally biased region" description="Low complexity" evidence="1">
    <location>
        <begin position="44"/>
        <end position="53"/>
    </location>
</feature>
<evidence type="ECO:0000256" key="2">
    <source>
        <dbReference type="SAM" id="SignalP"/>
    </source>
</evidence>
<evidence type="ECO:0008006" key="5">
    <source>
        <dbReference type="Google" id="ProtNLM"/>
    </source>
</evidence>
<dbReference type="EMBL" id="JAUQSY010000022">
    <property type="protein sequence ID" value="MDO7877593.1"/>
    <property type="molecule type" value="Genomic_DNA"/>
</dbReference>
<dbReference type="SUPFAM" id="SSF48452">
    <property type="entry name" value="TPR-like"/>
    <property type="match status" value="1"/>
</dbReference>
<comment type="caution">
    <text evidence="3">The sequence shown here is derived from an EMBL/GenBank/DDBJ whole genome shotgun (WGS) entry which is preliminary data.</text>
</comment>
<protein>
    <recommendedName>
        <fullName evidence="5">Tetratricopeptide repeat protein</fullName>
    </recommendedName>
</protein>
<evidence type="ECO:0000313" key="4">
    <source>
        <dbReference type="Proteomes" id="UP001176429"/>
    </source>
</evidence>
<gene>
    <name evidence="3" type="ORF">Q5H93_22835</name>
</gene>
<evidence type="ECO:0000256" key="1">
    <source>
        <dbReference type="SAM" id="MobiDB-lite"/>
    </source>
</evidence>
<dbReference type="Gene3D" id="1.25.40.10">
    <property type="entry name" value="Tetratricopeptide repeat domain"/>
    <property type="match status" value="2"/>
</dbReference>
<feature type="chain" id="PRO_5047296376" description="Tetratricopeptide repeat protein" evidence="2">
    <location>
        <begin position="28"/>
        <end position="258"/>
    </location>
</feature>
<keyword evidence="4" id="KW-1185">Reference proteome</keyword>
<accession>A0ABT9BH42</accession>
<dbReference type="InterPro" id="IPR011990">
    <property type="entry name" value="TPR-like_helical_dom_sf"/>
</dbReference>
<reference evidence="3" key="1">
    <citation type="submission" date="2023-07" db="EMBL/GenBank/DDBJ databases">
        <authorList>
            <person name="Kim M.K."/>
        </authorList>
    </citation>
    <scope>NUCLEOTIDE SEQUENCE</scope>
    <source>
        <strain evidence="3">ASUV-10-1</strain>
    </source>
</reference>
<dbReference type="RefSeq" id="WP_305009034.1">
    <property type="nucleotide sequence ID" value="NZ_JAUQSY010000022.1"/>
</dbReference>
<proteinExistence type="predicted"/>